<dbReference type="FunFam" id="4.10.280.10:FF:000016">
    <property type="entry name" value="Sterol regulatory element-binding transcription factor 1"/>
    <property type="match status" value="1"/>
</dbReference>
<keyword evidence="16" id="KW-1207">Sterol metabolism</keyword>
<evidence type="ECO:0000313" key="23">
    <source>
        <dbReference type="Proteomes" id="UP000694397"/>
    </source>
</evidence>
<dbReference type="GO" id="GO:0012507">
    <property type="term" value="C:ER to Golgi transport vesicle membrane"/>
    <property type="evidence" value="ECO:0007669"/>
    <property type="project" value="UniProtKB-SubCell"/>
</dbReference>
<organism evidence="22 23">
    <name type="scientific">Scleropages formosus</name>
    <name type="common">Asian bonytongue</name>
    <name type="synonym">Osteoglossum formosum</name>
    <dbReference type="NCBI Taxonomy" id="113540"/>
    <lineage>
        <taxon>Eukaryota</taxon>
        <taxon>Metazoa</taxon>
        <taxon>Chordata</taxon>
        <taxon>Craniata</taxon>
        <taxon>Vertebrata</taxon>
        <taxon>Euteleostomi</taxon>
        <taxon>Actinopterygii</taxon>
        <taxon>Neopterygii</taxon>
        <taxon>Teleostei</taxon>
        <taxon>Osteoglossocephala</taxon>
        <taxon>Osteoglossomorpha</taxon>
        <taxon>Osteoglossiformes</taxon>
        <taxon>Osteoglossidae</taxon>
        <taxon>Scleropages</taxon>
    </lineage>
</organism>
<dbReference type="SUPFAM" id="SSF47459">
    <property type="entry name" value="HLH, helix-loop-helix DNA-binding domain"/>
    <property type="match status" value="1"/>
</dbReference>
<evidence type="ECO:0000256" key="9">
    <source>
        <dbReference type="ARBA" id="ARBA00023015"/>
    </source>
</evidence>
<dbReference type="GO" id="GO:0000139">
    <property type="term" value="C:Golgi membrane"/>
    <property type="evidence" value="ECO:0007669"/>
    <property type="project" value="UniProtKB-SubCell"/>
</dbReference>
<evidence type="ECO:0000256" key="2">
    <source>
        <dbReference type="ARBA" id="ARBA00004477"/>
    </source>
</evidence>
<evidence type="ECO:0000256" key="14">
    <source>
        <dbReference type="ARBA" id="ARBA00023159"/>
    </source>
</evidence>
<reference evidence="22 23" key="1">
    <citation type="submission" date="2019-04" db="EMBL/GenBank/DDBJ databases">
        <authorList>
            <consortium name="Wellcome Sanger Institute Data Sharing"/>
        </authorList>
    </citation>
    <scope>NUCLEOTIDE SEQUENCE [LARGE SCALE GENOMIC DNA]</scope>
</reference>
<keyword evidence="11" id="KW-0443">Lipid metabolism</keyword>
<dbReference type="GO" id="GO:0008203">
    <property type="term" value="P:cholesterol metabolic process"/>
    <property type="evidence" value="ECO:0007669"/>
    <property type="project" value="UniProtKB-KW"/>
</dbReference>
<protein>
    <recommendedName>
        <fullName evidence="21">BHLH domain-containing protein</fullName>
    </recommendedName>
</protein>
<dbReference type="Gene3D" id="4.10.280.10">
    <property type="entry name" value="Helix-loop-helix DNA-binding domain"/>
    <property type="match status" value="1"/>
</dbReference>
<dbReference type="PANTHER" id="PTHR46062">
    <property type="entry name" value="STEROL REGULATORY ELEMENT-BINDING PROTEIN"/>
    <property type="match status" value="1"/>
</dbReference>
<dbReference type="AlphaFoldDB" id="A0A8C9SBF3"/>
<dbReference type="Pfam" id="PF00010">
    <property type="entry name" value="HLH"/>
    <property type="match status" value="1"/>
</dbReference>
<reference evidence="22" key="2">
    <citation type="submission" date="2025-08" db="UniProtKB">
        <authorList>
            <consortium name="Ensembl"/>
        </authorList>
    </citation>
    <scope>IDENTIFICATION</scope>
</reference>
<comment type="subcellular location">
    <subcellularLocation>
        <location evidence="3">Cytoplasmic vesicle</location>
        <location evidence="3">COPII-coated vesicle membrane</location>
        <topology evidence="3">Multi-pass membrane protein</topology>
    </subcellularLocation>
    <subcellularLocation>
        <location evidence="2">Endoplasmic reticulum membrane</location>
        <topology evidence="2">Multi-pass membrane protein</topology>
    </subcellularLocation>
    <subcellularLocation>
        <location evidence="4">Golgi apparatus membrane</location>
        <topology evidence="4">Multi-pass membrane protein</topology>
    </subcellularLocation>
    <subcellularLocation>
        <location evidence="1">Nucleus</location>
    </subcellularLocation>
</comment>
<evidence type="ECO:0000256" key="1">
    <source>
        <dbReference type="ARBA" id="ARBA00004123"/>
    </source>
</evidence>
<evidence type="ECO:0000256" key="7">
    <source>
        <dbReference type="ARBA" id="ARBA00022824"/>
    </source>
</evidence>
<keyword evidence="6" id="KW-0812">Transmembrane</keyword>
<accession>A0A8C9SBF3</accession>
<comment type="similarity">
    <text evidence="20">Belongs to the SREBP family.</text>
</comment>
<feature type="domain" description="BHLH" evidence="21">
    <location>
        <begin position="53"/>
        <end position="103"/>
    </location>
</feature>
<dbReference type="SMART" id="SM00353">
    <property type="entry name" value="HLH"/>
    <property type="match status" value="1"/>
</dbReference>
<evidence type="ECO:0000256" key="20">
    <source>
        <dbReference type="ARBA" id="ARBA00038460"/>
    </source>
</evidence>
<keyword evidence="8" id="KW-1133">Transmembrane helix</keyword>
<evidence type="ECO:0000256" key="18">
    <source>
        <dbReference type="ARBA" id="ARBA00023242"/>
    </source>
</evidence>
<sequence>MLSTVKSLPVTSVALMPGSAILATMPLMVDAKKVPISRLAVSSKPTVPANKREKRTAHNAIEKRYRSSINDKIIELRDLVAGSEPKVNKSSVLRKAVDYIRFLQQTNRMLKQENMSLRNVTQKNGALRSECPSAGNEDMGSIPAQSVWSRSPLSLCGVYMFSLCLCGFPPGALVSSHTPKTCCSGSSIVCEWQIECVCSTDVWMSNPV</sequence>
<reference evidence="22" key="3">
    <citation type="submission" date="2025-09" db="UniProtKB">
        <authorList>
            <consortium name="Ensembl"/>
        </authorList>
    </citation>
    <scope>IDENTIFICATION</scope>
</reference>
<dbReference type="PROSITE" id="PS50888">
    <property type="entry name" value="BHLH"/>
    <property type="match status" value="1"/>
</dbReference>
<dbReference type="GO" id="GO:0000981">
    <property type="term" value="F:DNA-binding transcription factor activity, RNA polymerase II-specific"/>
    <property type="evidence" value="ECO:0007669"/>
    <property type="project" value="TreeGrafter"/>
</dbReference>
<dbReference type="GO" id="GO:0005789">
    <property type="term" value="C:endoplasmic reticulum membrane"/>
    <property type="evidence" value="ECO:0007669"/>
    <property type="project" value="UniProtKB-SubCell"/>
</dbReference>
<name>A0A8C9SBF3_SCLFO</name>
<dbReference type="InterPro" id="IPR011598">
    <property type="entry name" value="bHLH_dom"/>
</dbReference>
<dbReference type="CDD" id="cd18921">
    <property type="entry name" value="bHLHzip_SREBP1"/>
    <property type="match status" value="1"/>
</dbReference>
<dbReference type="Ensembl" id="ENSSFOT00015034374.2">
    <property type="protein sequence ID" value="ENSSFOP00015033996.2"/>
    <property type="gene ID" value="ENSSFOG00015021680.2"/>
</dbReference>
<keyword evidence="17" id="KW-0753">Steroid metabolism</keyword>
<keyword evidence="23" id="KW-1185">Reference proteome</keyword>
<evidence type="ECO:0000313" key="22">
    <source>
        <dbReference type="Ensembl" id="ENSSFOP00015033996.2"/>
    </source>
</evidence>
<proteinExistence type="inferred from homology"/>
<evidence type="ECO:0000256" key="5">
    <source>
        <dbReference type="ARBA" id="ARBA00022548"/>
    </source>
</evidence>
<evidence type="ECO:0000256" key="6">
    <source>
        <dbReference type="ARBA" id="ARBA00022692"/>
    </source>
</evidence>
<keyword evidence="9" id="KW-0805">Transcription regulation</keyword>
<dbReference type="GO" id="GO:0000978">
    <property type="term" value="F:RNA polymerase II cis-regulatory region sequence-specific DNA binding"/>
    <property type="evidence" value="ECO:0007669"/>
    <property type="project" value="TreeGrafter"/>
</dbReference>
<keyword evidence="15" id="KW-0804">Transcription</keyword>
<evidence type="ECO:0000256" key="10">
    <source>
        <dbReference type="ARBA" id="ARBA00023034"/>
    </source>
</evidence>
<dbReference type="GO" id="GO:0046983">
    <property type="term" value="F:protein dimerization activity"/>
    <property type="evidence" value="ECO:0007669"/>
    <property type="project" value="InterPro"/>
</dbReference>
<keyword evidence="18" id="KW-0539">Nucleus</keyword>
<keyword evidence="14" id="KW-0010">Activator</keyword>
<evidence type="ECO:0000256" key="8">
    <source>
        <dbReference type="ARBA" id="ARBA00022989"/>
    </source>
</evidence>
<dbReference type="OrthoDB" id="2133190at2759"/>
<evidence type="ECO:0000259" key="21">
    <source>
        <dbReference type="PROSITE" id="PS50888"/>
    </source>
</evidence>
<keyword evidence="5" id="KW-0153">Cholesterol metabolism</keyword>
<dbReference type="InterPro" id="IPR036638">
    <property type="entry name" value="HLH_DNA-bd_sf"/>
</dbReference>
<keyword evidence="13" id="KW-0472">Membrane</keyword>
<evidence type="ECO:0000256" key="16">
    <source>
        <dbReference type="ARBA" id="ARBA00023166"/>
    </source>
</evidence>
<evidence type="ECO:0000256" key="15">
    <source>
        <dbReference type="ARBA" id="ARBA00023163"/>
    </source>
</evidence>
<evidence type="ECO:0000256" key="12">
    <source>
        <dbReference type="ARBA" id="ARBA00023125"/>
    </source>
</evidence>
<evidence type="ECO:0000256" key="4">
    <source>
        <dbReference type="ARBA" id="ARBA00004653"/>
    </source>
</evidence>
<evidence type="ECO:0000256" key="17">
    <source>
        <dbReference type="ARBA" id="ARBA00023221"/>
    </source>
</evidence>
<evidence type="ECO:0000256" key="19">
    <source>
        <dbReference type="ARBA" id="ARBA00023329"/>
    </source>
</evidence>
<dbReference type="Proteomes" id="UP000694397">
    <property type="component" value="Chromosome 20"/>
</dbReference>
<keyword evidence="7" id="KW-0256">Endoplasmic reticulum</keyword>
<dbReference type="GeneTree" id="ENSGT00940000159156"/>
<evidence type="ECO:0000256" key="3">
    <source>
        <dbReference type="ARBA" id="ARBA00004557"/>
    </source>
</evidence>
<dbReference type="PANTHER" id="PTHR46062:SF1">
    <property type="entry name" value="LP12374P"/>
    <property type="match status" value="1"/>
</dbReference>
<keyword evidence="12" id="KW-0238">DNA-binding</keyword>
<dbReference type="GO" id="GO:0005634">
    <property type="term" value="C:nucleus"/>
    <property type="evidence" value="ECO:0007669"/>
    <property type="project" value="UniProtKB-SubCell"/>
</dbReference>
<keyword evidence="19" id="KW-0968">Cytoplasmic vesicle</keyword>
<evidence type="ECO:0000256" key="11">
    <source>
        <dbReference type="ARBA" id="ARBA00023098"/>
    </source>
</evidence>
<keyword evidence="10" id="KW-0333">Golgi apparatus</keyword>
<evidence type="ECO:0000256" key="13">
    <source>
        <dbReference type="ARBA" id="ARBA00023136"/>
    </source>
</evidence>